<reference evidence="2 3" key="1">
    <citation type="submission" date="2024-06" db="EMBL/GenBank/DDBJ databases">
        <authorList>
            <person name="Kaempfer P."/>
            <person name="Viver T."/>
        </authorList>
    </citation>
    <scope>NUCLEOTIDE SEQUENCE [LARGE SCALE GENOMIC DNA]</scope>
    <source>
        <strain evidence="2 3">ST-64</strain>
    </source>
</reference>
<evidence type="ECO:0000313" key="3">
    <source>
        <dbReference type="Proteomes" id="UP001629244"/>
    </source>
</evidence>
<dbReference type="Gene3D" id="3.40.1440.10">
    <property type="entry name" value="GIY-YIG endonuclease"/>
    <property type="match status" value="1"/>
</dbReference>
<sequence length="182" mass="20922">MLFQNYGLFWHADHIQWGSRGKGNQGKLLGYRSVRAGPIDFRKQRGVYALYDDNYQLLYVGQAGYGNKRLYDRLDNHMTDHLAERWQRFSWFGIDPVQKAGKSLALVQTEPVTPQVNHVLNHLEAILIAAAEPRLNRQGGKFGEAQQFQQWEVDEVESEEIVLRLQSVEAGLNELAVKLKKL</sequence>
<dbReference type="RefSeq" id="WP_408077437.1">
    <property type="nucleotide sequence ID" value="NZ_JBELQC010000001.1"/>
</dbReference>
<gene>
    <name evidence="2" type="ORF">ABS767_05955</name>
</gene>
<dbReference type="CDD" id="cd00719">
    <property type="entry name" value="GIY-YIG_SF"/>
    <property type="match status" value="1"/>
</dbReference>
<dbReference type="EMBL" id="JBELQC010000001">
    <property type="protein sequence ID" value="MFL9840502.1"/>
    <property type="molecule type" value="Genomic_DNA"/>
</dbReference>
<dbReference type="InterPro" id="IPR035901">
    <property type="entry name" value="GIY-YIG_endonuc_sf"/>
</dbReference>
<evidence type="ECO:0000313" key="2">
    <source>
        <dbReference type="EMBL" id="MFL9840502.1"/>
    </source>
</evidence>
<comment type="caution">
    <text evidence="2">The sequence shown here is derived from an EMBL/GenBank/DDBJ whole genome shotgun (WGS) entry which is preliminary data.</text>
</comment>
<organism evidence="2 3">
    <name type="scientific">Sphingomonas plantiphila</name>
    <dbReference type="NCBI Taxonomy" id="3163295"/>
    <lineage>
        <taxon>Bacteria</taxon>
        <taxon>Pseudomonadati</taxon>
        <taxon>Pseudomonadota</taxon>
        <taxon>Alphaproteobacteria</taxon>
        <taxon>Sphingomonadales</taxon>
        <taxon>Sphingomonadaceae</taxon>
        <taxon>Sphingomonas</taxon>
    </lineage>
</organism>
<dbReference type="PROSITE" id="PS50164">
    <property type="entry name" value="GIY_YIG"/>
    <property type="match status" value="1"/>
</dbReference>
<name>A0ABW8YM27_9SPHN</name>
<dbReference type="Proteomes" id="UP001629244">
    <property type="component" value="Unassembled WGS sequence"/>
</dbReference>
<protein>
    <submittedName>
        <fullName evidence="2">GIY-YIG nuclease family protein</fullName>
    </submittedName>
</protein>
<feature type="domain" description="GIY-YIG" evidence="1">
    <location>
        <begin position="43"/>
        <end position="137"/>
    </location>
</feature>
<accession>A0ABW8YM27</accession>
<keyword evidence="3" id="KW-1185">Reference proteome</keyword>
<dbReference type="InterPro" id="IPR000305">
    <property type="entry name" value="GIY-YIG_endonuc"/>
</dbReference>
<proteinExistence type="predicted"/>
<evidence type="ECO:0000259" key="1">
    <source>
        <dbReference type="PROSITE" id="PS50164"/>
    </source>
</evidence>